<dbReference type="PANTHER" id="PTHR31152:SF1">
    <property type="entry name" value="PLAC8 FAMILY PROTEIN"/>
    <property type="match status" value="1"/>
</dbReference>
<evidence type="ECO:0000313" key="1">
    <source>
        <dbReference type="EMBL" id="CAH0368200.1"/>
    </source>
</evidence>
<evidence type="ECO:0000313" key="2">
    <source>
        <dbReference type="Proteomes" id="UP000789595"/>
    </source>
</evidence>
<dbReference type="EMBL" id="CAKKNE010000002">
    <property type="protein sequence ID" value="CAH0368200.1"/>
    <property type="molecule type" value="Genomic_DNA"/>
</dbReference>
<proteinExistence type="predicted"/>
<comment type="caution">
    <text evidence="1">The sequence shown here is derived from an EMBL/GenBank/DDBJ whole genome shotgun (WGS) entry which is preliminary data.</text>
</comment>
<dbReference type="PANTHER" id="PTHR31152">
    <property type="entry name" value="PLAC8 FAMILY PROTEIN"/>
    <property type="match status" value="1"/>
</dbReference>
<name>A0A8J2WW66_9STRA</name>
<dbReference type="OrthoDB" id="998115at2759"/>
<dbReference type="Proteomes" id="UP000789595">
    <property type="component" value="Unassembled WGS sequence"/>
</dbReference>
<gene>
    <name evidence="1" type="ORF">PECAL_2P12550</name>
</gene>
<protein>
    <submittedName>
        <fullName evidence="1">Uncharacterized protein</fullName>
    </submittedName>
</protein>
<keyword evidence="2" id="KW-1185">Reference proteome</keyword>
<dbReference type="AlphaFoldDB" id="A0A8J2WW66"/>
<organism evidence="1 2">
    <name type="scientific">Pelagomonas calceolata</name>
    <dbReference type="NCBI Taxonomy" id="35677"/>
    <lineage>
        <taxon>Eukaryota</taxon>
        <taxon>Sar</taxon>
        <taxon>Stramenopiles</taxon>
        <taxon>Ochrophyta</taxon>
        <taxon>Pelagophyceae</taxon>
        <taxon>Pelagomonadales</taxon>
        <taxon>Pelagomonadaceae</taxon>
        <taxon>Pelagomonas</taxon>
    </lineage>
</organism>
<reference evidence="1" key="1">
    <citation type="submission" date="2021-11" db="EMBL/GenBank/DDBJ databases">
        <authorList>
            <consortium name="Genoscope - CEA"/>
            <person name="William W."/>
        </authorList>
    </citation>
    <scope>NUCLEOTIDE SEQUENCE</scope>
</reference>
<accession>A0A8J2WW66</accession>
<sequence>MCICFFDDGPIDKDPRANRGNMFKVGMKDAPCKDPAICCAGFLCNPCVGFYMRKKVLGGNLDLYMCCQGYYDGLCCGHPKAGSYGDTGNPACMACEMCCCPGWATSATRQYVMDQYDLASDPCDRQIIRFNNFMQLLSCICYTLAIIEPSCRDLADLVGCIADLVFYATAACMFAQVNYELTEREKGGTLGAPRGGGQAMTAPKHLQMASRGEAYPAAAPVQGQYMQQPRTFPVVIPQGAYAGSQLTVTAPDGRQMAFVVPPGSAPGQQVLCPY</sequence>